<evidence type="ECO:0000259" key="2">
    <source>
        <dbReference type="Pfam" id="PF00085"/>
    </source>
</evidence>
<keyword evidence="4" id="KW-1185">Reference proteome</keyword>
<dbReference type="PANTHER" id="PTHR45815">
    <property type="entry name" value="PROTEIN DISULFIDE-ISOMERASE A6"/>
    <property type="match status" value="1"/>
</dbReference>
<dbReference type="InterPro" id="IPR036249">
    <property type="entry name" value="Thioredoxin-like_sf"/>
</dbReference>
<feature type="compositionally biased region" description="Basic residues" evidence="1">
    <location>
        <begin position="117"/>
        <end position="128"/>
    </location>
</feature>
<name>A0AA39SCX6_ACESA</name>
<evidence type="ECO:0000313" key="3">
    <source>
        <dbReference type="EMBL" id="KAK0590421.1"/>
    </source>
</evidence>
<comment type="caution">
    <text evidence="3">The sequence shown here is derived from an EMBL/GenBank/DDBJ whole genome shotgun (WGS) entry which is preliminary data.</text>
</comment>
<dbReference type="AlphaFoldDB" id="A0AA39SCX6"/>
<accession>A0AA39SCX6</accession>
<reference evidence="3" key="2">
    <citation type="submission" date="2023-06" db="EMBL/GenBank/DDBJ databases">
        <authorList>
            <person name="Swenson N.G."/>
            <person name="Wegrzyn J.L."/>
            <person name="Mcevoy S.L."/>
        </authorList>
    </citation>
    <scope>NUCLEOTIDE SEQUENCE</scope>
    <source>
        <strain evidence="3">NS2018</strain>
        <tissue evidence="3">Leaf</tissue>
    </source>
</reference>
<evidence type="ECO:0000313" key="4">
    <source>
        <dbReference type="Proteomes" id="UP001168877"/>
    </source>
</evidence>
<feature type="compositionally biased region" description="Basic and acidic residues" evidence="1">
    <location>
        <begin position="89"/>
        <end position="101"/>
    </location>
</feature>
<dbReference type="Pfam" id="PF00085">
    <property type="entry name" value="Thioredoxin"/>
    <property type="match status" value="1"/>
</dbReference>
<dbReference type="GO" id="GO:0034976">
    <property type="term" value="P:response to endoplasmic reticulum stress"/>
    <property type="evidence" value="ECO:0007669"/>
    <property type="project" value="TreeGrafter"/>
</dbReference>
<dbReference type="PANTHER" id="PTHR45815:SF3">
    <property type="entry name" value="PROTEIN DISULFIDE-ISOMERASE A6"/>
    <property type="match status" value="1"/>
</dbReference>
<feature type="region of interest" description="Disordered" evidence="1">
    <location>
        <begin position="88"/>
        <end position="128"/>
    </location>
</feature>
<dbReference type="Gene3D" id="3.40.30.10">
    <property type="entry name" value="Glutaredoxin"/>
    <property type="match status" value="1"/>
</dbReference>
<dbReference type="InterPro" id="IPR013766">
    <property type="entry name" value="Thioredoxin_domain"/>
</dbReference>
<dbReference type="SUPFAM" id="SSF52833">
    <property type="entry name" value="Thioredoxin-like"/>
    <property type="match status" value="1"/>
</dbReference>
<feature type="domain" description="Thioredoxin" evidence="2">
    <location>
        <begin position="60"/>
        <end position="95"/>
    </location>
</feature>
<dbReference type="Proteomes" id="UP001168877">
    <property type="component" value="Unassembled WGS sequence"/>
</dbReference>
<reference evidence="3" key="1">
    <citation type="journal article" date="2022" name="Plant J.">
        <title>Strategies of tolerance reflected in two North American maple genomes.</title>
        <authorList>
            <person name="McEvoy S.L."/>
            <person name="Sezen U.U."/>
            <person name="Trouern-Trend A."/>
            <person name="McMahon S.M."/>
            <person name="Schaberg P.G."/>
            <person name="Yang J."/>
            <person name="Wegrzyn J.L."/>
            <person name="Swenson N.G."/>
        </authorList>
    </citation>
    <scope>NUCLEOTIDE SEQUENCE</scope>
    <source>
        <strain evidence="3">NS2018</strain>
    </source>
</reference>
<dbReference type="GO" id="GO:0005788">
    <property type="term" value="C:endoplasmic reticulum lumen"/>
    <property type="evidence" value="ECO:0007669"/>
    <property type="project" value="TreeGrafter"/>
</dbReference>
<evidence type="ECO:0000256" key="1">
    <source>
        <dbReference type="SAM" id="MobiDB-lite"/>
    </source>
</evidence>
<dbReference type="GO" id="GO:0015035">
    <property type="term" value="F:protein-disulfide reductase activity"/>
    <property type="evidence" value="ECO:0007669"/>
    <property type="project" value="TreeGrafter"/>
</dbReference>
<organism evidence="3 4">
    <name type="scientific">Acer saccharum</name>
    <name type="common">Sugar maple</name>
    <dbReference type="NCBI Taxonomy" id="4024"/>
    <lineage>
        <taxon>Eukaryota</taxon>
        <taxon>Viridiplantae</taxon>
        <taxon>Streptophyta</taxon>
        <taxon>Embryophyta</taxon>
        <taxon>Tracheophyta</taxon>
        <taxon>Spermatophyta</taxon>
        <taxon>Magnoliopsida</taxon>
        <taxon>eudicotyledons</taxon>
        <taxon>Gunneridae</taxon>
        <taxon>Pentapetalae</taxon>
        <taxon>rosids</taxon>
        <taxon>malvids</taxon>
        <taxon>Sapindales</taxon>
        <taxon>Sapindaceae</taxon>
        <taxon>Hippocastanoideae</taxon>
        <taxon>Acereae</taxon>
        <taxon>Acer</taxon>
    </lineage>
</organism>
<proteinExistence type="predicted"/>
<protein>
    <recommendedName>
        <fullName evidence="2">Thioredoxin domain-containing protein</fullName>
    </recommendedName>
</protein>
<gene>
    <name evidence="3" type="ORF">LWI29_026836</name>
</gene>
<sequence>MRSIEKERVWWWRWWRWFGSFGRDGSVVARSISSTPTSSNWEHTGHREIVASQRRPHFRCGHCKKLAPEWKRAANNLKGKVKLGQVDCDSDKSAESEELSARTKRMSIEIGPSSFASRKKKSRKNTAS</sequence>
<dbReference type="EMBL" id="JAUESC010000381">
    <property type="protein sequence ID" value="KAK0590421.1"/>
    <property type="molecule type" value="Genomic_DNA"/>
</dbReference>